<dbReference type="AlphaFoldDB" id="A0A6B0UI74"/>
<evidence type="ECO:0000313" key="1">
    <source>
        <dbReference type="EMBL" id="MXU87803.1"/>
    </source>
</evidence>
<protein>
    <submittedName>
        <fullName evidence="1">Putative secreted protein</fullName>
    </submittedName>
</protein>
<proteinExistence type="predicted"/>
<accession>A0A6B0UI74</accession>
<reference evidence="1" key="1">
    <citation type="submission" date="2019-12" db="EMBL/GenBank/DDBJ databases">
        <title>An insight into the sialome of adult female Ixodes ricinus ticks feeding for 6 days.</title>
        <authorList>
            <person name="Perner J."/>
            <person name="Ribeiro J.M.C."/>
        </authorList>
    </citation>
    <scope>NUCLEOTIDE SEQUENCE</scope>
    <source>
        <strain evidence="1">Semi-engorged</strain>
        <tissue evidence="1">Salivary glands</tissue>
    </source>
</reference>
<name>A0A6B0UI74_IXORI</name>
<dbReference type="EMBL" id="GIFC01005720">
    <property type="protein sequence ID" value="MXU87803.1"/>
    <property type="molecule type" value="Transcribed_RNA"/>
</dbReference>
<organism evidence="1">
    <name type="scientific">Ixodes ricinus</name>
    <name type="common">Common tick</name>
    <name type="synonym">Acarus ricinus</name>
    <dbReference type="NCBI Taxonomy" id="34613"/>
    <lineage>
        <taxon>Eukaryota</taxon>
        <taxon>Metazoa</taxon>
        <taxon>Ecdysozoa</taxon>
        <taxon>Arthropoda</taxon>
        <taxon>Chelicerata</taxon>
        <taxon>Arachnida</taxon>
        <taxon>Acari</taxon>
        <taxon>Parasitiformes</taxon>
        <taxon>Ixodida</taxon>
        <taxon>Ixodoidea</taxon>
        <taxon>Ixodidae</taxon>
        <taxon>Ixodinae</taxon>
        <taxon>Ixodes</taxon>
    </lineage>
</organism>
<sequence>MSDTLVFFMSATSCLSLRTWRSYSAWFFMSWACSRLAACIFFSSPCSWPSRRSKSPRILRTFSSESLEGPALPTLERMRSLSSSVSRMRACSCTSFSS</sequence>